<dbReference type="PANTHER" id="PTHR12298">
    <property type="entry name" value="PCDC2 PROGRAMMED CELL DEATH PROTEIN 2 -RELATED"/>
    <property type="match status" value="1"/>
</dbReference>
<dbReference type="EMBL" id="BQKY01000015">
    <property type="protein sequence ID" value="GJN93790.1"/>
    <property type="molecule type" value="Genomic_DNA"/>
</dbReference>
<dbReference type="InterPro" id="IPR007320">
    <property type="entry name" value="PDCD2_C"/>
</dbReference>
<feature type="region of interest" description="Disordered" evidence="2">
    <location>
        <begin position="738"/>
        <end position="820"/>
    </location>
</feature>
<dbReference type="SUPFAM" id="SSF54001">
    <property type="entry name" value="Cysteine proteinases"/>
    <property type="match status" value="1"/>
</dbReference>
<protein>
    <recommendedName>
        <fullName evidence="3">Programmed cell death protein 2 C-terminal domain-containing protein</fullName>
    </recommendedName>
</protein>
<reference evidence="4 5" key="1">
    <citation type="submission" date="2021-12" db="EMBL/GenBank/DDBJ databases">
        <title>High titer production of polyol ester of fatty acids by Rhodotorula paludigena BS15 towards product separation-free biomass refinery.</title>
        <authorList>
            <person name="Mano J."/>
            <person name="Ono H."/>
            <person name="Tanaka T."/>
            <person name="Naito K."/>
            <person name="Sushida H."/>
            <person name="Ike M."/>
            <person name="Tokuyasu K."/>
            <person name="Kitaoka M."/>
        </authorList>
    </citation>
    <scope>NUCLEOTIDE SEQUENCE [LARGE SCALE GENOMIC DNA]</scope>
    <source>
        <strain evidence="4 5">BS15</strain>
    </source>
</reference>
<feature type="compositionally biased region" description="Acidic residues" evidence="2">
    <location>
        <begin position="793"/>
        <end position="820"/>
    </location>
</feature>
<feature type="region of interest" description="Disordered" evidence="2">
    <location>
        <begin position="63"/>
        <end position="145"/>
    </location>
</feature>
<sequence>MASLTLDQQRTFDACIGLDLPADAAERAALRYNDNVEAAINWIFDGCPDNAVVPADLPPPLVAAADDESLPHPSMLGQNPPPYTPRTTTPVEQHGRAPLPAPFVPPKDDSKSQLIDLTDTDEGSIPAFAPPRISAPNPSPRLTPTKEDDELARAIKASQVDADDGDDELSKAISMSMATLGSTEEEAVGIVESIKPEDRIREPETPTVLRATSNLMSSLAAYFQCLYAIPTYRQAILSYRAPQGHPLHAEEFKDYWKGDAGLSVLGLPMGVGDDNREKREYRLIALQRLFAIMTDTHRAFVHVTEVVRAFGLRESDFSRPGAWSYAIKHVHETIVEDLRIAAGEEARHLLEQGVPADEVQKLERKAADRFTLNGRPVLVDEHIGAPLPPLANEDGNHTSIMSLNVNPVSDPPQNLFSLLDSQLVASEGDSRILHLLTRVPSTLAIHLYRQTTVTSLDTFGSAGGAAPSKRVFRPTKTGAEDVWLDRYWVKNRVGIVEARGEIARLEGELEEVKRRRREVGTTQEGKDARELVRGTVEYLKAASAPGNEEREERQKRLREQWEKVGDEMDSVLQAYDADASALDERIAAIFDTDAMHKVGPFRLVSILMHNGLNGRGTAWAVVRGDDDRWWKIVDLVKEEVTLEQALADPSGLMMDAGATFLFYQKMDEVEECEVPMSLKSAVLRDNHDFAASLPPSLASTVASWKLPSPSSLEPEAIQIPLTGLEDVANDDDTVREIALDSPPPVDIAIDDSAPPSEASTPVAADTPMSLDASEQESQEGAAMQLRGGATVEDAAEDESDEEGELAHEEDEDEYDDDEIDEDEVELGLLKPMPASRDDWDIDFAVGKVGGLPRWLDPRSPLAPEDVQCGTCGKTMSLLLQVNSPDDERPHAAARSLYVWACRVSGCLAKDPSQAVRVWRTQMESPNAFYPHTEETLKERKRLEDALDPTSALSSAPSTSSKPWPEFDVAAEPEPYEESYLPDPSAPAPENEEGTEDAAATDTKTGVDRAFLAFQERIEREPKQVMRFYRIPGVDDPQPLWASSKTITPEEIPTCELCRAERKVEFQVLSTLLPSLEDDSFDFDSLLVYTCSANCPIPPRDGGKTGWASEVAFKQDFAAEGVRFGVQR</sequence>
<dbReference type="Gene3D" id="3.90.70.10">
    <property type="entry name" value="Cysteine proteinases"/>
    <property type="match status" value="1"/>
</dbReference>
<evidence type="ECO:0000313" key="4">
    <source>
        <dbReference type="EMBL" id="GJN93790.1"/>
    </source>
</evidence>
<dbReference type="Pfam" id="PF04194">
    <property type="entry name" value="PDCD2_C"/>
    <property type="match status" value="1"/>
</dbReference>
<feature type="coiled-coil region" evidence="1">
    <location>
        <begin position="495"/>
        <end position="522"/>
    </location>
</feature>
<dbReference type="AlphaFoldDB" id="A0AAV5GV41"/>
<evidence type="ECO:0000256" key="1">
    <source>
        <dbReference type="SAM" id="Coils"/>
    </source>
</evidence>
<feature type="region of interest" description="Disordered" evidence="2">
    <location>
        <begin position="944"/>
        <end position="1003"/>
    </location>
</feature>
<evidence type="ECO:0000259" key="3">
    <source>
        <dbReference type="Pfam" id="PF04194"/>
    </source>
</evidence>
<keyword evidence="5" id="KW-1185">Reference proteome</keyword>
<accession>A0AAV5GV41</accession>
<dbReference type="GO" id="GO:0005737">
    <property type="term" value="C:cytoplasm"/>
    <property type="evidence" value="ECO:0007669"/>
    <property type="project" value="InterPro"/>
</dbReference>
<dbReference type="GO" id="GO:0005634">
    <property type="term" value="C:nucleus"/>
    <property type="evidence" value="ECO:0007669"/>
    <property type="project" value="TreeGrafter"/>
</dbReference>
<dbReference type="Proteomes" id="UP001342314">
    <property type="component" value="Unassembled WGS sequence"/>
</dbReference>
<organism evidence="4 5">
    <name type="scientific">Rhodotorula paludigena</name>
    <dbReference type="NCBI Taxonomy" id="86838"/>
    <lineage>
        <taxon>Eukaryota</taxon>
        <taxon>Fungi</taxon>
        <taxon>Dikarya</taxon>
        <taxon>Basidiomycota</taxon>
        <taxon>Pucciniomycotina</taxon>
        <taxon>Microbotryomycetes</taxon>
        <taxon>Sporidiobolales</taxon>
        <taxon>Sporidiobolaceae</taxon>
        <taxon>Rhodotorula</taxon>
    </lineage>
</organism>
<comment type="caution">
    <text evidence="4">The sequence shown here is derived from an EMBL/GenBank/DDBJ whole genome shotgun (WGS) entry which is preliminary data.</text>
</comment>
<feature type="domain" description="Programmed cell death protein 2 C-terminal" evidence="3">
    <location>
        <begin position="1007"/>
        <end position="1115"/>
    </location>
</feature>
<gene>
    <name evidence="4" type="ORF">Rhopal_006848-T1</name>
</gene>
<dbReference type="InterPro" id="IPR038765">
    <property type="entry name" value="Papain-like_cys_pep_sf"/>
</dbReference>
<evidence type="ECO:0000256" key="2">
    <source>
        <dbReference type="SAM" id="MobiDB-lite"/>
    </source>
</evidence>
<evidence type="ECO:0000313" key="5">
    <source>
        <dbReference type="Proteomes" id="UP001342314"/>
    </source>
</evidence>
<dbReference type="PANTHER" id="PTHR12298:SF4">
    <property type="entry name" value="PROGRAMMED CELL DEATH PROTEIN 2"/>
    <property type="match status" value="1"/>
</dbReference>
<proteinExistence type="predicted"/>
<feature type="compositionally biased region" description="Low complexity" evidence="2">
    <location>
        <begin position="947"/>
        <end position="960"/>
    </location>
</feature>
<keyword evidence="1" id="KW-0175">Coiled coil</keyword>
<name>A0AAV5GV41_9BASI</name>